<keyword evidence="1" id="KW-0472">Membrane</keyword>
<evidence type="ECO:0000313" key="2">
    <source>
        <dbReference type="EMBL" id="KAF7502250.1"/>
    </source>
</evidence>
<keyword evidence="1" id="KW-0812">Transmembrane</keyword>
<dbReference type="Proteomes" id="UP000606974">
    <property type="component" value="Unassembled WGS sequence"/>
</dbReference>
<organism evidence="2 3">
    <name type="scientific">Endocarpon pusillum</name>
    <dbReference type="NCBI Taxonomy" id="364733"/>
    <lineage>
        <taxon>Eukaryota</taxon>
        <taxon>Fungi</taxon>
        <taxon>Dikarya</taxon>
        <taxon>Ascomycota</taxon>
        <taxon>Pezizomycotina</taxon>
        <taxon>Eurotiomycetes</taxon>
        <taxon>Chaetothyriomycetidae</taxon>
        <taxon>Verrucariales</taxon>
        <taxon>Verrucariaceae</taxon>
        <taxon>Endocarpon</taxon>
    </lineage>
</organism>
<reference evidence="2" key="1">
    <citation type="submission" date="2020-02" db="EMBL/GenBank/DDBJ databases">
        <authorList>
            <person name="Palmer J.M."/>
        </authorList>
    </citation>
    <scope>NUCLEOTIDE SEQUENCE</scope>
    <source>
        <strain evidence="2">EPUS1.4</strain>
        <tissue evidence="2">Thallus</tissue>
    </source>
</reference>
<keyword evidence="1" id="KW-1133">Transmembrane helix</keyword>
<name>A0A8H7ABM0_9EURO</name>
<protein>
    <submittedName>
        <fullName evidence="2">Uncharacterized protein</fullName>
    </submittedName>
</protein>
<feature type="transmembrane region" description="Helical" evidence="1">
    <location>
        <begin position="69"/>
        <end position="90"/>
    </location>
</feature>
<sequence>MSSEVAFKAKAPLEPLVAEDEDKGLMCRSGYGSPSPRRATRSRLFNKFFRRNKKKSNKPRVVLGKSGSILAKSIIHHLIPLGICIGLIWLDRTRYFWFEDNHPAILNCLQFAAKLHELLILASLSSMVMYITKRRLIGAGGVPFGFISTSYQLSDIQILSESAFLKSFSWKQLEPSLFFLGLFMGSIALFSPLVGPASAIAFIPNLNFYPYPGAFANSTGRLLYLTWGPFNGTAPMSFTDMWPTQLSNQTLTNPACAWNGTISDERHCPAGTYGDTFEWFWDRPDFNWTKRSADMYSSVLEPSSRFTYRTITTLSNGTSGLPGKGNETDTGIAVSSTPVETLIRSLP</sequence>
<accession>A0A8H7ABM0</accession>
<dbReference type="OrthoDB" id="5342924at2759"/>
<evidence type="ECO:0000313" key="3">
    <source>
        <dbReference type="Proteomes" id="UP000606974"/>
    </source>
</evidence>
<comment type="caution">
    <text evidence="2">The sequence shown here is derived from an EMBL/GenBank/DDBJ whole genome shotgun (WGS) entry which is preliminary data.</text>
</comment>
<keyword evidence="3" id="KW-1185">Reference proteome</keyword>
<gene>
    <name evidence="2" type="ORF">GJ744_006297</name>
</gene>
<proteinExistence type="predicted"/>
<dbReference type="AlphaFoldDB" id="A0A8H7ABM0"/>
<feature type="transmembrane region" description="Helical" evidence="1">
    <location>
        <begin position="177"/>
        <end position="203"/>
    </location>
</feature>
<dbReference type="EMBL" id="JAACFV010000285">
    <property type="protein sequence ID" value="KAF7502250.1"/>
    <property type="molecule type" value="Genomic_DNA"/>
</dbReference>
<evidence type="ECO:0000256" key="1">
    <source>
        <dbReference type="SAM" id="Phobius"/>
    </source>
</evidence>